<keyword evidence="2" id="KW-1185">Reference proteome</keyword>
<proteinExistence type="predicted"/>
<evidence type="ECO:0000313" key="2">
    <source>
        <dbReference type="Proteomes" id="UP001163321"/>
    </source>
</evidence>
<dbReference type="Proteomes" id="UP001163321">
    <property type="component" value="Chromosome 8"/>
</dbReference>
<comment type="caution">
    <text evidence="1">The sequence shown here is derived from an EMBL/GenBank/DDBJ whole genome shotgun (WGS) entry which is preliminary data.</text>
</comment>
<reference evidence="1 2" key="1">
    <citation type="journal article" date="2022" name="bioRxiv">
        <title>The genome of the oomycete Peronosclerospora sorghi, a cosmopolitan pathogen of maize and sorghum, is inflated with dispersed pseudogenes.</title>
        <authorList>
            <person name="Fletcher K."/>
            <person name="Martin F."/>
            <person name="Isakeit T."/>
            <person name="Cavanaugh K."/>
            <person name="Magill C."/>
            <person name="Michelmore R."/>
        </authorList>
    </citation>
    <scope>NUCLEOTIDE SEQUENCE [LARGE SCALE GENOMIC DNA]</scope>
    <source>
        <strain evidence="1">P6</strain>
    </source>
</reference>
<name>A0ACC0VKC8_9STRA</name>
<sequence>MEIEKIKKKKEHRSMQYPPEGDARNQKSKTEDNTMDNERTNGEINGTANDLIHSYKSKYLENGSSHGFTGSAQHLLDESEEAEVYHISWMEIMGANLLLISDIRLVHGEIPVETVISLRAATGDSHLVN</sequence>
<organism evidence="1 2">
    <name type="scientific">Peronosclerospora sorghi</name>
    <dbReference type="NCBI Taxonomy" id="230839"/>
    <lineage>
        <taxon>Eukaryota</taxon>
        <taxon>Sar</taxon>
        <taxon>Stramenopiles</taxon>
        <taxon>Oomycota</taxon>
        <taxon>Peronosporomycetes</taxon>
        <taxon>Peronosporales</taxon>
        <taxon>Peronosporaceae</taxon>
        <taxon>Peronosclerospora</taxon>
    </lineage>
</organism>
<accession>A0ACC0VKC8</accession>
<evidence type="ECO:0000313" key="1">
    <source>
        <dbReference type="EMBL" id="KAI9906672.1"/>
    </source>
</evidence>
<protein>
    <submittedName>
        <fullName evidence="1">Uncharacterized protein</fullName>
    </submittedName>
</protein>
<dbReference type="EMBL" id="CM047587">
    <property type="protein sequence ID" value="KAI9906672.1"/>
    <property type="molecule type" value="Genomic_DNA"/>
</dbReference>
<gene>
    <name evidence="1" type="ORF">PsorP6_003764</name>
</gene>